<dbReference type="RefSeq" id="WP_052125742.1">
    <property type="nucleotide sequence ID" value="NZ_JPQP01000018.1"/>
</dbReference>
<keyword evidence="1" id="KW-0808">Transferase</keyword>
<dbReference type="AlphaFoldDB" id="A0A157STS4"/>
<protein>
    <submittedName>
        <fullName evidence="1">Phosphonate metabolim protein, transferase hexapeptide repeat family</fullName>
    </submittedName>
</protein>
<dbReference type="SUPFAM" id="SSF51161">
    <property type="entry name" value="Trimeric LpxA-like enzymes"/>
    <property type="match status" value="1"/>
</dbReference>
<evidence type="ECO:0000313" key="1">
    <source>
        <dbReference type="EMBL" id="SAI73336.1"/>
    </source>
</evidence>
<evidence type="ECO:0000313" key="2">
    <source>
        <dbReference type="Proteomes" id="UP000076825"/>
    </source>
</evidence>
<dbReference type="EMBL" id="LT546645">
    <property type="protein sequence ID" value="SAI73336.1"/>
    <property type="molecule type" value="Genomic_DNA"/>
</dbReference>
<dbReference type="OrthoDB" id="272049at2"/>
<dbReference type="KEGG" id="btrm:SAMEA390648703619"/>
<sequence>MSRHYAVVAGNPAREVRRRFEPAVIERLLALDIYGWEAARFEAWKPASDLDALCAAAARYDAV</sequence>
<reference evidence="1 2" key="1">
    <citation type="submission" date="2016-04" db="EMBL/GenBank/DDBJ databases">
        <authorList>
            <consortium name="Pathogen Informatics"/>
        </authorList>
    </citation>
    <scope>NUCLEOTIDE SEQUENCE [LARGE SCALE GENOMIC DNA]</scope>
    <source>
        <strain evidence="1 2">H044680328</strain>
    </source>
</reference>
<keyword evidence="2" id="KW-1185">Reference proteome</keyword>
<dbReference type="GO" id="GO:0016740">
    <property type="term" value="F:transferase activity"/>
    <property type="evidence" value="ECO:0007669"/>
    <property type="project" value="UniProtKB-KW"/>
</dbReference>
<dbReference type="Proteomes" id="UP000076825">
    <property type="component" value="Chromosome 1"/>
</dbReference>
<dbReference type="InterPro" id="IPR011004">
    <property type="entry name" value="Trimer_LpxA-like_sf"/>
</dbReference>
<dbReference type="Gene3D" id="2.160.10.10">
    <property type="entry name" value="Hexapeptide repeat proteins"/>
    <property type="match status" value="1"/>
</dbReference>
<gene>
    <name evidence="1" type="ORF">SAMEA3906487_03619</name>
</gene>
<name>A0A157STS4_9BORD</name>
<accession>A0A157STS4</accession>
<organism evidence="1 2">
    <name type="scientific">Bordetella trematum</name>
    <dbReference type="NCBI Taxonomy" id="123899"/>
    <lineage>
        <taxon>Bacteria</taxon>
        <taxon>Pseudomonadati</taxon>
        <taxon>Pseudomonadota</taxon>
        <taxon>Betaproteobacteria</taxon>
        <taxon>Burkholderiales</taxon>
        <taxon>Alcaligenaceae</taxon>
        <taxon>Bordetella</taxon>
    </lineage>
</organism>
<dbReference type="STRING" id="123899.SAMEA3906487_03619"/>
<proteinExistence type="predicted"/>